<proteinExistence type="predicted"/>
<comment type="caution">
    <text evidence="1">The sequence shown here is derived from an EMBL/GenBank/DDBJ whole genome shotgun (WGS) entry which is preliminary data.</text>
</comment>
<accession>G9XGG1</accession>
<organism evidence="1 2">
    <name type="scientific">Desulfitobacterium hafniense DP7</name>
    <dbReference type="NCBI Taxonomy" id="537010"/>
    <lineage>
        <taxon>Bacteria</taxon>
        <taxon>Bacillati</taxon>
        <taxon>Bacillota</taxon>
        <taxon>Clostridia</taxon>
        <taxon>Eubacteriales</taxon>
        <taxon>Desulfitobacteriaceae</taxon>
        <taxon>Desulfitobacterium</taxon>
    </lineage>
</organism>
<dbReference type="HOGENOM" id="CLU_3215306_0_0_9"/>
<dbReference type="PATRIC" id="fig|537010.4.peg.25"/>
<dbReference type="Proteomes" id="UP000004416">
    <property type="component" value="Unassembled WGS sequence"/>
</dbReference>
<sequence>MEFLIAFSFLFKTHKVLVKTMIILIVYHALYKNSKFPPSGGAIS</sequence>
<dbReference type="EMBL" id="AFZX01000002">
    <property type="protein sequence ID" value="EHL09251.1"/>
    <property type="molecule type" value="Genomic_DNA"/>
</dbReference>
<name>G9XGG1_DESHA</name>
<evidence type="ECO:0000313" key="1">
    <source>
        <dbReference type="EMBL" id="EHL09251.1"/>
    </source>
</evidence>
<dbReference type="AlphaFoldDB" id="G9XGG1"/>
<gene>
    <name evidence="1" type="ORF">HMPREF0322_00026</name>
</gene>
<protein>
    <submittedName>
        <fullName evidence="1">Uncharacterized protein</fullName>
    </submittedName>
</protein>
<reference evidence="1 2" key="1">
    <citation type="submission" date="2011-08" db="EMBL/GenBank/DDBJ databases">
        <authorList>
            <person name="Weinstock G."/>
            <person name="Sodergren E."/>
            <person name="Clifton S."/>
            <person name="Fulton L."/>
            <person name="Fulton B."/>
            <person name="Courtney L."/>
            <person name="Fronick C."/>
            <person name="Harrison M."/>
            <person name="Strong C."/>
            <person name="Farmer C."/>
            <person name="Delahaunty K."/>
            <person name="Markovic C."/>
            <person name="Hall O."/>
            <person name="Minx P."/>
            <person name="Tomlinson C."/>
            <person name="Mitreva M."/>
            <person name="Hou S."/>
            <person name="Chen J."/>
            <person name="Wollam A."/>
            <person name="Pepin K.H."/>
            <person name="Johnson M."/>
            <person name="Bhonagiri V."/>
            <person name="Zhang X."/>
            <person name="Suruliraj S."/>
            <person name="Warren W."/>
            <person name="Chinwalla A."/>
            <person name="Mardis E.R."/>
            <person name="Wilson R.K."/>
        </authorList>
    </citation>
    <scope>NUCLEOTIDE SEQUENCE [LARGE SCALE GENOMIC DNA]</scope>
    <source>
        <strain evidence="1 2">DP7</strain>
    </source>
</reference>
<evidence type="ECO:0000313" key="2">
    <source>
        <dbReference type="Proteomes" id="UP000004416"/>
    </source>
</evidence>